<evidence type="ECO:0000256" key="3">
    <source>
        <dbReference type="SAM" id="MobiDB-lite"/>
    </source>
</evidence>
<dbReference type="Gene3D" id="3.40.630.30">
    <property type="match status" value="1"/>
</dbReference>
<proteinExistence type="predicted"/>
<dbReference type="InterPro" id="IPR050832">
    <property type="entry name" value="Bact_Acetyltransf"/>
</dbReference>
<evidence type="ECO:0000313" key="5">
    <source>
        <dbReference type="EMBL" id="TDE57923.1"/>
    </source>
</evidence>
<accession>A0A4R5FVJ0</accession>
<gene>
    <name evidence="5" type="ORF">E1295_06475</name>
</gene>
<dbReference type="SUPFAM" id="SSF55729">
    <property type="entry name" value="Acyl-CoA N-acyltransferases (Nat)"/>
    <property type="match status" value="2"/>
</dbReference>
<feature type="compositionally biased region" description="Gly residues" evidence="3">
    <location>
        <begin position="17"/>
        <end position="30"/>
    </location>
</feature>
<keyword evidence="1 5" id="KW-0808">Transferase</keyword>
<sequence>MRIQPIALDGQPDGLDGQRGGLDGLDGQRGGLDGRPIGLDGRSDDLVAGLYDAYVAAAAADDRGPQPRLARFRRDFCRPGPGRRGEVWVAVEDGKVVGGYGLSLPLLDNAHIGVLAPFAVHPERQRRGLGAELFAHALGRLRHHGRRLLLAETPTTGAGARFARARGMEVALVEARRVLDLRRADRAALERMMPEVDGYHVERFVGPAGPELVPDLATLMGGMNDAPRDSGVEDSIFSPERVRHREEGITPGGQTCYTSIARRDRDGAPAGYTRIYVNADRSDGWAGQADTTVLGAHRGHLLGLLLKVGNLLWLREREPHIERVITWNATSNRHMLAINEAMGFELFDEWNQWRMEVPAAGG</sequence>
<dbReference type="GO" id="GO:0016747">
    <property type="term" value="F:acyltransferase activity, transferring groups other than amino-acyl groups"/>
    <property type="evidence" value="ECO:0007669"/>
    <property type="project" value="InterPro"/>
</dbReference>
<dbReference type="RefSeq" id="WP_132628755.1">
    <property type="nucleotide sequence ID" value="NZ_SMLD01000011.1"/>
</dbReference>
<dbReference type="CDD" id="cd04301">
    <property type="entry name" value="NAT_SF"/>
    <property type="match status" value="1"/>
</dbReference>
<dbReference type="AlphaFoldDB" id="A0A4R5FVJ0"/>
<evidence type="ECO:0000259" key="4">
    <source>
        <dbReference type="PROSITE" id="PS51186"/>
    </source>
</evidence>
<reference evidence="5 6" key="1">
    <citation type="submission" date="2019-03" db="EMBL/GenBank/DDBJ databases">
        <title>Draft genome sequences of novel Actinobacteria.</title>
        <authorList>
            <person name="Sahin N."/>
            <person name="Ay H."/>
            <person name="Saygin H."/>
        </authorList>
    </citation>
    <scope>NUCLEOTIDE SEQUENCE [LARGE SCALE GENOMIC DNA]</scope>
    <source>
        <strain evidence="5 6">6K102</strain>
    </source>
</reference>
<comment type="caution">
    <text evidence="5">The sequence shown here is derived from an EMBL/GenBank/DDBJ whole genome shotgun (WGS) entry which is preliminary data.</text>
</comment>
<dbReference type="InterPro" id="IPR016181">
    <property type="entry name" value="Acyl_CoA_acyltransferase"/>
</dbReference>
<evidence type="ECO:0000256" key="2">
    <source>
        <dbReference type="ARBA" id="ARBA00023315"/>
    </source>
</evidence>
<dbReference type="PROSITE" id="PS51186">
    <property type="entry name" value="GNAT"/>
    <property type="match status" value="1"/>
</dbReference>
<dbReference type="PANTHER" id="PTHR43877">
    <property type="entry name" value="AMINOALKYLPHOSPHONATE N-ACETYLTRANSFERASE-RELATED-RELATED"/>
    <property type="match status" value="1"/>
</dbReference>
<keyword evidence="6" id="KW-1185">Reference proteome</keyword>
<keyword evidence="2" id="KW-0012">Acyltransferase</keyword>
<dbReference type="InterPro" id="IPR000182">
    <property type="entry name" value="GNAT_dom"/>
</dbReference>
<name>A0A4R5FVJ0_9ACTN</name>
<feature type="region of interest" description="Disordered" evidence="3">
    <location>
        <begin position="1"/>
        <end position="30"/>
    </location>
</feature>
<dbReference type="Proteomes" id="UP000295136">
    <property type="component" value="Unassembled WGS sequence"/>
</dbReference>
<evidence type="ECO:0000256" key="1">
    <source>
        <dbReference type="ARBA" id="ARBA00022679"/>
    </source>
</evidence>
<protein>
    <submittedName>
        <fullName evidence="5">GNAT family N-acetyltransferase</fullName>
    </submittedName>
</protein>
<evidence type="ECO:0000313" key="6">
    <source>
        <dbReference type="Proteomes" id="UP000295136"/>
    </source>
</evidence>
<organism evidence="5 6">
    <name type="scientific">Nonomuraea mesophila</name>
    <dbReference type="NCBI Taxonomy" id="2530382"/>
    <lineage>
        <taxon>Bacteria</taxon>
        <taxon>Bacillati</taxon>
        <taxon>Actinomycetota</taxon>
        <taxon>Actinomycetes</taxon>
        <taxon>Streptosporangiales</taxon>
        <taxon>Streptosporangiaceae</taxon>
        <taxon>Nonomuraea</taxon>
    </lineage>
</organism>
<dbReference type="Pfam" id="PF00583">
    <property type="entry name" value="Acetyltransf_1"/>
    <property type="match status" value="1"/>
</dbReference>
<dbReference type="EMBL" id="SMLD01000011">
    <property type="protein sequence ID" value="TDE57923.1"/>
    <property type="molecule type" value="Genomic_DNA"/>
</dbReference>
<feature type="domain" description="N-acetyltransferase" evidence="4">
    <location>
        <begin position="44"/>
        <end position="185"/>
    </location>
</feature>